<dbReference type="Proteomes" id="UP000789941">
    <property type="component" value="Unassembled WGS sequence"/>
</dbReference>
<dbReference type="PROSITE" id="PS51257">
    <property type="entry name" value="PROKAR_LIPOPROTEIN"/>
    <property type="match status" value="1"/>
</dbReference>
<reference evidence="1 2" key="1">
    <citation type="submission" date="2019-08" db="EMBL/GenBank/DDBJ databases">
        <authorList>
            <person name="Vazquez-Campos X."/>
        </authorList>
    </citation>
    <scope>NUCLEOTIDE SEQUENCE [LARGE SCALE GENOMIC DNA]</scope>
    <source>
        <strain evidence="1">LFW-283_2</strain>
    </source>
</reference>
<gene>
    <name evidence="1" type="ORF">LFW2832_00259</name>
</gene>
<proteinExistence type="predicted"/>
<evidence type="ECO:0000313" key="2">
    <source>
        <dbReference type="Proteomes" id="UP000789941"/>
    </source>
</evidence>
<dbReference type="EMBL" id="CABMJJ010000007">
    <property type="protein sequence ID" value="VVC03260.1"/>
    <property type="molecule type" value="Genomic_DNA"/>
</dbReference>
<dbReference type="InterPro" id="IPR036058">
    <property type="entry name" value="Kazal_dom_sf"/>
</dbReference>
<evidence type="ECO:0008006" key="3">
    <source>
        <dbReference type="Google" id="ProtNLM"/>
    </source>
</evidence>
<dbReference type="SUPFAM" id="SSF100895">
    <property type="entry name" value="Kazal-type serine protease inhibitors"/>
    <property type="match status" value="1"/>
</dbReference>
<protein>
    <recommendedName>
        <fullName evidence="3">Kazal-like domain-containing protein</fullName>
    </recommendedName>
</protein>
<accession>A0A5E4LMI3</accession>
<comment type="caution">
    <text evidence="1">The sequence shown here is derived from an EMBL/GenBank/DDBJ whole genome shotgun (WGS) entry which is preliminary data.</text>
</comment>
<organism evidence="1 2">
    <name type="scientific">Candidatus Bilamarchaeum dharawalense</name>
    <dbReference type="NCBI Taxonomy" id="2885759"/>
    <lineage>
        <taxon>Archaea</taxon>
        <taxon>Candidatus Micrarchaeota</taxon>
        <taxon>Candidatus Micrarchaeia</taxon>
        <taxon>Candidatus Anstonellales</taxon>
        <taxon>Candidatus Bilamarchaeaceae</taxon>
        <taxon>Candidatus Bilamarchaeum</taxon>
    </lineage>
</organism>
<sequence length="358" mass="39161">MRIHYLLLLLGLLFVFGCTNPPPVDNQTNNTNDTIVIPKNCTGPVCGVDGQTYNTDCDAENENVEIAYKKACLVVENCIDSDGGNNKNMIGTVTKGSESFTDYCMDSNQLAEYYCADSNISLVGIPCGLGNICMNGACIVDPNYHENITPVSACVGPSEVDISTAYTTTFANRTNKDTCMSYDLVKKYYCKNDKLESINIQCNPGYYCNLGRCELRQYSCSENDGGKNISSTGKTTALLGIMVISENFDECVDTSTLTEYYCLPNNTATSENIDCGTGFKCFDGRCVKSACNDSDGGFNIYKVGTAKGKDKLEHTDVCQDKKTIIEYYCIADDTTYQKLQCGVDYFCDVDHCVEGSTP</sequence>
<name>A0A5E4LMI3_9ARCH</name>
<dbReference type="Gene3D" id="3.30.60.30">
    <property type="match status" value="1"/>
</dbReference>
<evidence type="ECO:0000313" key="1">
    <source>
        <dbReference type="EMBL" id="VVC03260.1"/>
    </source>
</evidence>
<dbReference type="AlphaFoldDB" id="A0A5E4LMI3"/>